<dbReference type="InterPro" id="IPR050663">
    <property type="entry name" value="Ankyrin-SOCS_Box"/>
</dbReference>
<dbReference type="PANTHER" id="PTHR24193:SF121">
    <property type="entry name" value="ADA2A-CONTAINING COMPLEX COMPONENT 3, ISOFORM D"/>
    <property type="match status" value="1"/>
</dbReference>
<gene>
    <name evidence="4" type="ORF">BaRGS_00009448</name>
</gene>
<keyword evidence="1" id="KW-0677">Repeat</keyword>
<dbReference type="AlphaFoldDB" id="A0ABD0LJA3"/>
<evidence type="ECO:0000256" key="1">
    <source>
        <dbReference type="ARBA" id="ARBA00022737"/>
    </source>
</evidence>
<dbReference type="SMART" id="SM00248">
    <property type="entry name" value="ANK"/>
    <property type="match status" value="5"/>
</dbReference>
<reference evidence="4 5" key="1">
    <citation type="journal article" date="2023" name="Sci. Data">
        <title>Genome assembly of the Korean intertidal mud-creeper Batillaria attramentaria.</title>
        <authorList>
            <person name="Patra A.K."/>
            <person name="Ho P.T."/>
            <person name="Jun S."/>
            <person name="Lee S.J."/>
            <person name="Kim Y."/>
            <person name="Won Y.J."/>
        </authorList>
    </citation>
    <scope>NUCLEOTIDE SEQUENCE [LARGE SCALE GENOMIC DNA]</scope>
    <source>
        <strain evidence="4">Wonlab-2016</strain>
    </source>
</reference>
<dbReference type="Gene3D" id="1.25.40.20">
    <property type="entry name" value="Ankyrin repeat-containing domain"/>
    <property type="match status" value="1"/>
</dbReference>
<dbReference type="InterPro" id="IPR036770">
    <property type="entry name" value="Ankyrin_rpt-contain_sf"/>
</dbReference>
<dbReference type="PROSITE" id="PS50297">
    <property type="entry name" value="ANK_REP_REGION"/>
    <property type="match status" value="2"/>
</dbReference>
<organism evidence="4 5">
    <name type="scientific">Batillaria attramentaria</name>
    <dbReference type="NCBI Taxonomy" id="370345"/>
    <lineage>
        <taxon>Eukaryota</taxon>
        <taxon>Metazoa</taxon>
        <taxon>Spiralia</taxon>
        <taxon>Lophotrochozoa</taxon>
        <taxon>Mollusca</taxon>
        <taxon>Gastropoda</taxon>
        <taxon>Caenogastropoda</taxon>
        <taxon>Sorbeoconcha</taxon>
        <taxon>Cerithioidea</taxon>
        <taxon>Batillariidae</taxon>
        <taxon>Batillaria</taxon>
    </lineage>
</organism>
<keyword evidence="5" id="KW-1185">Reference proteome</keyword>
<evidence type="ECO:0000313" key="5">
    <source>
        <dbReference type="Proteomes" id="UP001519460"/>
    </source>
</evidence>
<dbReference type="PROSITE" id="PS50088">
    <property type="entry name" value="ANK_REPEAT"/>
    <property type="match status" value="2"/>
</dbReference>
<evidence type="ECO:0000256" key="3">
    <source>
        <dbReference type="PROSITE-ProRule" id="PRU00023"/>
    </source>
</evidence>
<feature type="repeat" description="ANK" evidence="3">
    <location>
        <begin position="166"/>
        <end position="198"/>
    </location>
</feature>
<evidence type="ECO:0000256" key="2">
    <source>
        <dbReference type="ARBA" id="ARBA00023043"/>
    </source>
</evidence>
<protein>
    <recommendedName>
        <fullName evidence="6">Ankyrin repeat protein</fullName>
    </recommendedName>
</protein>
<evidence type="ECO:0008006" key="6">
    <source>
        <dbReference type="Google" id="ProtNLM"/>
    </source>
</evidence>
<dbReference type="EMBL" id="JACVVK020000045">
    <property type="protein sequence ID" value="KAK7499188.1"/>
    <property type="molecule type" value="Genomic_DNA"/>
</dbReference>
<comment type="caution">
    <text evidence="4">The sequence shown here is derived from an EMBL/GenBank/DDBJ whole genome shotgun (WGS) entry which is preliminary data.</text>
</comment>
<sequence>MGNILASLLRLPRKNIHQPKLEQIEFSKRAFCAARQGDVTTLEELMAVPACEGGLPLSAVRDEASGCTLLHVAVQYDHSACVKLLLSAGCDETTGDKSLETPLHVASMHDSISSLEAVLTAGHGVALEVRDIWRRTPLLKALVYRSERVMQMLLEMHANCNVQDIYGLSLVHVAASYGRADIIDIVARQGGNLNLLNEKRRPPLAVAITTCNPDVVAELIQLGASTIFPGSACAVVTAAKELIRRFEGGTVCESAEQVLHLVLAAHGCPLHTDERNVFLRVLLTADVKRFLPLLFKMHICSDCVYNVHHIWPSDPNSSSNHLQSAVSLLDLARRSARDALMASGHNVVWAVERLSVPPAMKGLLLLRDCDYKEVMLPLPDTQALS</sequence>
<feature type="repeat" description="ANK" evidence="3">
    <location>
        <begin position="65"/>
        <end position="97"/>
    </location>
</feature>
<dbReference type="SUPFAM" id="SSF48403">
    <property type="entry name" value="Ankyrin repeat"/>
    <property type="match status" value="1"/>
</dbReference>
<keyword evidence="2 3" id="KW-0040">ANK repeat</keyword>
<dbReference type="PANTHER" id="PTHR24193">
    <property type="entry name" value="ANKYRIN REPEAT PROTEIN"/>
    <property type="match status" value="1"/>
</dbReference>
<dbReference type="InterPro" id="IPR002110">
    <property type="entry name" value="Ankyrin_rpt"/>
</dbReference>
<dbReference type="Proteomes" id="UP001519460">
    <property type="component" value="Unassembled WGS sequence"/>
</dbReference>
<accession>A0ABD0LJA3</accession>
<evidence type="ECO:0000313" key="4">
    <source>
        <dbReference type="EMBL" id="KAK7499188.1"/>
    </source>
</evidence>
<name>A0ABD0LJA3_9CAEN</name>
<dbReference type="Pfam" id="PF12796">
    <property type="entry name" value="Ank_2"/>
    <property type="match status" value="2"/>
</dbReference>
<proteinExistence type="predicted"/>